<evidence type="ECO:0000313" key="3">
    <source>
        <dbReference type="Proteomes" id="UP000321532"/>
    </source>
</evidence>
<evidence type="ECO:0000259" key="1">
    <source>
        <dbReference type="SMART" id="SM00867"/>
    </source>
</evidence>
<dbReference type="Pfam" id="PF04264">
    <property type="entry name" value="YceI"/>
    <property type="match status" value="1"/>
</dbReference>
<dbReference type="RefSeq" id="WP_146904441.1">
    <property type="nucleotide sequence ID" value="NZ_BJYS01000049.1"/>
</dbReference>
<organism evidence="2 3">
    <name type="scientific">Adhaeribacter aerolatus</name>
    <dbReference type="NCBI Taxonomy" id="670289"/>
    <lineage>
        <taxon>Bacteria</taxon>
        <taxon>Pseudomonadati</taxon>
        <taxon>Bacteroidota</taxon>
        <taxon>Cytophagia</taxon>
        <taxon>Cytophagales</taxon>
        <taxon>Hymenobacteraceae</taxon>
        <taxon>Adhaeribacter</taxon>
    </lineage>
</organism>
<protein>
    <submittedName>
        <fullName evidence="2">Polyisoprenoid-binding protein</fullName>
    </submittedName>
</protein>
<dbReference type="Proteomes" id="UP000321532">
    <property type="component" value="Unassembled WGS sequence"/>
</dbReference>
<reference evidence="2 3" key="1">
    <citation type="submission" date="2019-07" db="EMBL/GenBank/DDBJ databases">
        <title>Whole genome shotgun sequence of Adhaeribacter aerolatus NBRC 106133.</title>
        <authorList>
            <person name="Hosoyama A."/>
            <person name="Uohara A."/>
            <person name="Ohji S."/>
            <person name="Ichikawa N."/>
        </authorList>
    </citation>
    <scope>NUCLEOTIDE SEQUENCE [LARGE SCALE GENOMIC DNA]</scope>
    <source>
        <strain evidence="2 3">NBRC 106133</strain>
    </source>
</reference>
<feature type="domain" description="Lipid/polyisoprenoid-binding YceI-like" evidence="1">
    <location>
        <begin position="5"/>
        <end position="175"/>
    </location>
</feature>
<dbReference type="OrthoDB" id="9811006at2"/>
<dbReference type="InterPro" id="IPR007372">
    <property type="entry name" value="Lipid/polyisoprenoid-bd_YceI"/>
</dbReference>
<dbReference type="InterPro" id="IPR036761">
    <property type="entry name" value="TTHA0802/YceI-like_sf"/>
</dbReference>
<dbReference type="PANTHER" id="PTHR34406:SF1">
    <property type="entry name" value="PROTEIN YCEI"/>
    <property type="match status" value="1"/>
</dbReference>
<name>A0A512B509_9BACT</name>
<dbReference type="SMART" id="SM00867">
    <property type="entry name" value="YceI"/>
    <property type="match status" value="1"/>
</dbReference>
<keyword evidence="3" id="KW-1185">Reference proteome</keyword>
<dbReference type="EMBL" id="BJYS01000049">
    <property type="protein sequence ID" value="GEO07048.1"/>
    <property type="molecule type" value="Genomic_DNA"/>
</dbReference>
<comment type="caution">
    <text evidence="2">The sequence shown here is derived from an EMBL/GenBank/DDBJ whole genome shotgun (WGS) entry which is preliminary data.</text>
</comment>
<dbReference type="SUPFAM" id="SSF101874">
    <property type="entry name" value="YceI-like"/>
    <property type="match status" value="1"/>
</dbReference>
<gene>
    <name evidence="2" type="ORF">AAE02nite_47120</name>
</gene>
<dbReference type="AlphaFoldDB" id="A0A512B509"/>
<proteinExistence type="predicted"/>
<accession>A0A512B509</accession>
<dbReference type="PANTHER" id="PTHR34406">
    <property type="entry name" value="PROTEIN YCEI"/>
    <property type="match status" value="1"/>
</dbReference>
<evidence type="ECO:0000313" key="2">
    <source>
        <dbReference type="EMBL" id="GEO07048.1"/>
    </source>
</evidence>
<sequence>MANIKWVADPMHSEIQFKVKHLMITTVTGYFQKFNVEALTANDQFTSADSVIFTADVNSISTNNEQRDTHLKSADFFDAENHSEIHFVGTKYEKVSGDDYALHGDLTIRGTTKPVAVKVEFGGIVVDPYGQTKAGFTVSGKISRKEFGLTWNAVTEAGSVVVSDEIKLQAEIQLVKQG</sequence>
<dbReference type="Gene3D" id="2.40.128.110">
    <property type="entry name" value="Lipid/polyisoprenoid-binding, YceI-like"/>
    <property type="match status" value="1"/>
</dbReference>